<proteinExistence type="predicted"/>
<keyword evidence="1" id="KW-0732">Signal</keyword>
<protein>
    <submittedName>
        <fullName evidence="3">Nickel ABC transporter, nickel/metallophore periplasmic binding protein</fullName>
    </submittedName>
</protein>
<feature type="chain" id="PRO_5039104310" evidence="1">
    <location>
        <begin position="26"/>
        <end position="548"/>
    </location>
</feature>
<dbReference type="Proteomes" id="UP000092024">
    <property type="component" value="Unassembled WGS sequence"/>
</dbReference>
<dbReference type="GO" id="GO:0043190">
    <property type="term" value="C:ATP-binding cassette (ABC) transporter complex"/>
    <property type="evidence" value="ECO:0007669"/>
    <property type="project" value="InterPro"/>
</dbReference>
<dbReference type="GO" id="GO:0015675">
    <property type="term" value="P:nickel cation transport"/>
    <property type="evidence" value="ECO:0007669"/>
    <property type="project" value="InterPro"/>
</dbReference>
<dbReference type="RefSeq" id="WP_068682639.1">
    <property type="nucleotide sequence ID" value="NZ_LYPA01000052.1"/>
</dbReference>
<comment type="caution">
    <text evidence="3">The sequence shown here is derived from an EMBL/GenBank/DDBJ whole genome shotgun (WGS) entry which is preliminary data.</text>
</comment>
<dbReference type="InterPro" id="IPR030678">
    <property type="entry name" value="Peptide/Ni-bd"/>
</dbReference>
<dbReference type="GO" id="GO:1904680">
    <property type="term" value="F:peptide transmembrane transporter activity"/>
    <property type="evidence" value="ECO:0007669"/>
    <property type="project" value="TreeGrafter"/>
</dbReference>
<reference evidence="3 4" key="1">
    <citation type="submission" date="2016-05" db="EMBL/GenBank/DDBJ databases">
        <title>Paenibacillus oryzae. sp. nov., isolated from the rice root.</title>
        <authorList>
            <person name="Zhang J."/>
            <person name="Zhang X."/>
        </authorList>
    </citation>
    <scope>NUCLEOTIDE SEQUENCE [LARGE SCALE GENOMIC DNA]</scope>
    <source>
        <strain evidence="3 4">1DrF-4</strain>
    </source>
</reference>
<feature type="domain" description="Solute-binding protein family 5" evidence="2">
    <location>
        <begin position="90"/>
        <end position="457"/>
    </location>
</feature>
<dbReference type="PANTHER" id="PTHR30290:SF37">
    <property type="entry name" value="NICKEL-BINDING PERIPLASMIC PROTEIN"/>
    <property type="match status" value="1"/>
</dbReference>
<dbReference type="InterPro" id="IPR039424">
    <property type="entry name" value="SBP_5"/>
</dbReference>
<name>A0A1A5YJL1_9BACL</name>
<evidence type="ECO:0000313" key="4">
    <source>
        <dbReference type="Proteomes" id="UP000092024"/>
    </source>
</evidence>
<dbReference type="InterPro" id="IPR011980">
    <property type="entry name" value="CntA-like"/>
</dbReference>
<feature type="signal peptide" evidence="1">
    <location>
        <begin position="1"/>
        <end position="25"/>
    </location>
</feature>
<sequence>MRMTTKKTLLSIAALMILLSTLLMACSKQEGSPGSTNETGNQSAVAGEKAITLSWPRDVGPMNPHAYNPSQLFAQSMIYEPLVGYKAGGKLEPMLAESWSISDDGKEYTFKLRQNVKFSDGTAFNAAIVKRNFDAVMKNANLHSWLGVINMLDKTEAVDEYTFKMTLKQAYYPAIQDLSLVRPVRFLGEAGFPAGDDTSKGIEKPVGTGPWILAEYKKDEYAVFTRNPDYWGESPKIDKITVKIIPDPETRVLAFEKGELDLIFGEGVISMDAFNQLKESGKYTTALSEPVATRSLLLNTTNPILADLRVRQALHAGFNKEQMVEGITLGLEEKADTILSQNFPYTTKVDVKPVEYNPEHAAAYLEEAGWVLPSGKAVREKDGQALELELIFDKTDPLQKAMAETMQAEWSAIGVKLNITGLELTTQIQRRKAGDYDLDFWSNYGAPYDPHSFINVVAEKGWGVAEANAGLPMKGELDGQIREALGSTDEMKRQELYSSILTTLQEQSAIMPISYIKKTVVLQKKVTEFAFPGNRDEHPFEGIDISQQ</sequence>
<dbReference type="Gene3D" id="3.10.105.10">
    <property type="entry name" value="Dipeptide-binding Protein, Domain 3"/>
    <property type="match status" value="1"/>
</dbReference>
<dbReference type="PROSITE" id="PS51257">
    <property type="entry name" value="PROKAR_LIPOPROTEIN"/>
    <property type="match status" value="1"/>
</dbReference>
<accession>A0A1A5YJL1</accession>
<dbReference type="GO" id="GO:0016151">
    <property type="term" value="F:nickel cation binding"/>
    <property type="evidence" value="ECO:0007669"/>
    <property type="project" value="InterPro"/>
</dbReference>
<dbReference type="PANTHER" id="PTHR30290">
    <property type="entry name" value="PERIPLASMIC BINDING COMPONENT OF ABC TRANSPORTER"/>
    <property type="match status" value="1"/>
</dbReference>
<gene>
    <name evidence="3" type="ORF">A7K91_17275</name>
</gene>
<dbReference type="PIRSF" id="PIRSF002741">
    <property type="entry name" value="MppA"/>
    <property type="match status" value="1"/>
</dbReference>
<dbReference type="GO" id="GO:0030288">
    <property type="term" value="C:outer membrane-bounded periplasmic space"/>
    <property type="evidence" value="ECO:0007669"/>
    <property type="project" value="TreeGrafter"/>
</dbReference>
<dbReference type="Pfam" id="PF00496">
    <property type="entry name" value="SBP_bac_5"/>
    <property type="match status" value="1"/>
</dbReference>
<dbReference type="GO" id="GO:0015833">
    <property type="term" value="P:peptide transport"/>
    <property type="evidence" value="ECO:0007669"/>
    <property type="project" value="TreeGrafter"/>
</dbReference>
<dbReference type="CDD" id="cd08489">
    <property type="entry name" value="PBP2_NikA"/>
    <property type="match status" value="1"/>
</dbReference>
<dbReference type="EMBL" id="LYPA01000052">
    <property type="protein sequence ID" value="OBR65789.1"/>
    <property type="molecule type" value="Genomic_DNA"/>
</dbReference>
<dbReference type="SUPFAM" id="SSF53850">
    <property type="entry name" value="Periplasmic binding protein-like II"/>
    <property type="match status" value="1"/>
</dbReference>
<evidence type="ECO:0000259" key="2">
    <source>
        <dbReference type="Pfam" id="PF00496"/>
    </source>
</evidence>
<dbReference type="GO" id="GO:0020037">
    <property type="term" value="F:heme binding"/>
    <property type="evidence" value="ECO:0007669"/>
    <property type="project" value="InterPro"/>
</dbReference>
<evidence type="ECO:0000256" key="1">
    <source>
        <dbReference type="SAM" id="SignalP"/>
    </source>
</evidence>
<evidence type="ECO:0000313" key="3">
    <source>
        <dbReference type="EMBL" id="OBR65789.1"/>
    </source>
</evidence>
<dbReference type="NCBIfam" id="TIGR02294">
    <property type="entry name" value="nickel_nikA"/>
    <property type="match status" value="1"/>
</dbReference>
<dbReference type="InterPro" id="IPR000914">
    <property type="entry name" value="SBP_5_dom"/>
</dbReference>
<dbReference type="Gene3D" id="3.40.190.10">
    <property type="entry name" value="Periplasmic binding protein-like II"/>
    <property type="match status" value="1"/>
</dbReference>
<dbReference type="STRING" id="1844972.A7K91_17275"/>
<keyword evidence="4" id="KW-1185">Reference proteome</keyword>
<dbReference type="AlphaFoldDB" id="A0A1A5YJL1"/>
<organism evidence="3 4">
    <name type="scientific">Paenibacillus oryzae</name>
    <dbReference type="NCBI Taxonomy" id="1844972"/>
    <lineage>
        <taxon>Bacteria</taxon>
        <taxon>Bacillati</taxon>
        <taxon>Bacillota</taxon>
        <taxon>Bacilli</taxon>
        <taxon>Bacillales</taxon>
        <taxon>Paenibacillaceae</taxon>
        <taxon>Paenibacillus</taxon>
    </lineage>
</organism>
<dbReference type="OrthoDB" id="9796817at2"/>